<sequence length="222" mass="24196">MAFDSTPENENDKNKIKLLTKVKRFCTQDHSKFYNEVGELSIKDNENQLATNLSTPLAFQASLGGDFAVPAVHQGLQAMDLVFVVDIDFKVEVVSVASMGPGEVSAMAEGQGALSLRCAYRIWGQVRSAREELGVEDAGEEEGRDNQKESCDVVGAGAEKLVVRTGWSNFVGYACHLGNWTPKGPKGRFYFLMLLQLEGEVSFPFPCAASLQPYASSILCAM</sequence>
<keyword evidence="2" id="KW-1185">Reference proteome</keyword>
<comment type="caution">
    <text evidence="1">The sequence shown here is derived from an EMBL/GenBank/DDBJ whole genome shotgun (WGS) entry which is preliminary data.</text>
</comment>
<dbReference type="EMBL" id="VOIH02000009">
    <property type="protein sequence ID" value="KAF3438426.1"/>
    <property type="molecule type" value="Genomic_DNA"/>
</dbReference>
<dbReference type="Proteomes" id="UP000796880">
    <property type="component" value="Unassembled WGS sequence"/>
</dbReference>
<accession>A0A8K0DXE8</accession>
<gene>
    <name evidence="1" type="ORF">FNV43_RR21188</name>
</gene>
<organism evidence="1 2">
    <name type="scientific">Rhamnella rubrinervis</name>
    <dbReference type="NCBI Taxonomy" id="2594499"/>
    <lineage>
        <taxon>Eukaryota</taxon>
        <taxon>Viridiplantae</taxon>
        <taxon>Streptophyta</taxon>
        <taxon>Embryophyta</taxon>
        <taxon>Tracheophyta</taxon>
        <taxon>Spermatophyta</taxon>
        <taxon>Magnoliopsida</taxon>
        <taxon>eudicotyledons</taxon>
        <taxon>Gunneridae</taxon>
        <taxon>Pentapetalae</taxon>
        <taxon>rosids</taxon>
        <taxon>fabids</taxon>
        <taxon>Rosales</taxon>
        <taxon>Rhamnaceae</taxon>
        <taxon>rhamnoid group</taxon>
        <taxon>Rhamneae</taxon>
        <taxon>Rhamnella</taxon>
    </lineage>
</organism>
<reference evidence="1" key="1">
    <citation type="submission" date="2020-03" db="EMBL/GenBank/DDBJ databases">
        <title>A high-quality chromosome-level genome assembly of a woody plant with both climbing and erect habits, Rhamnella rubrinervis.</title>
        <authorList>
            <person name="Lu Z."/>
            <person name="Yang Y."/>
            <person name="Zhu X."/>
            <person name="Sun Y."/>
        </authorList>
    </citation>
    <scope>NUCLEOTIDE SEQUENCE</scope>
    <source>
        <strain evidence="1">BYM</strain>
        <tissue evidence="1">Leaf</tissue>
    </source>
</reference>
<proteinExistence type="predicted"/>
<dbReference type="OrthoDB" id="10641732at2759"/>
<evidence type="ECO:0000313" key="2">
    <source>
        <dbReference type="Proteomes" id="UP000796880"/>
    </source>
</evidence>
<evidence type="ECO:0000313" key="1">
    <source>
        <dbReference type="EMBL" id="KAF3438426.1"/>
    </source>
</evidence>
<name>A0A8K0DXE8_9ROSA</name>
<dbReference type="AlphaFoldDB" id="A0A8K0DXE8"/>
<protein>
    <submittedName>
        <fullName evidence="1">Uncharacterized protein</fullName>
    </submittedName>
</protein>